<feature type="region of interest" description="Disordered" evidence="1">
    <location>
        <begin position="76"/>
        <end position="129"/>
    </location>
</feature>
<feature type="region of interest" description="Disordered" evidence="1">
    <location>
        <begin position="1"/>
        <end position="23"/>
    </location>
</feature>
<comment type="caution">
    <text evidence="2">The sequence shown here is derived from an EMBL/GenBank/DDBJ whole genome shotgun (WGS) entry which is preliminary data.</text>
</comment>
<evidence type="ECO:0000313" key="2">
    <source>
        <dbReference type="EMBL" id="KAJ7665620.1"/>
    </source>
</evidence>
<keyword evidence="3" id="KW-1185">Reference proteome</keyword>
<reference evidence="2" key="1">
    <citation type="submission" date="2023-03" db="EMBL/GenBank/DDBJ databases">
        <title>Massive genome expansion in bonnet fungi (Mycena s.s.) driven by repeated elements and novel gene families across ecological guilds.</title>
        <authorList>
            <consortium name="Lawrence Berkeley National Laboratory"/>
            <person name="Harder C.B."/>
            <person name="Miyauchi S."/>
            <person name="Viragh M."/>
            <person name="Kuo A."/>
            <person name="Thoen E."/>
            <person name="Andreopoulos B."/>
            <person name="Lu D."/>
            <person name="Skrede I."/>
            <person name="Drula E."/>
            <person name="Henrissat B."/>
            <person name="Morin E."/>
            <person name="Kohler A."/>
            <person name="Barry K."/>
            <person name="LaButti K."/>
            <person name="Morin E."/>
            <person name="Salamov A."/>
            <person name="Lipzen A."/>
            <person name="Mereny Z."/>
            <person name="Hegedus B."/>
            <person name="Baldrian P."/>
            <person name="Stursova M."/>
            <person name="Weitz H."/>
            <person name="Taylor A."/>
            <person name="Grigoriev I.V."/>
            <person name="Nagy L.G."/>
            <person name="Martin F."/>
            <person name="Kauserud H."/>
        </authorList>
    </citation>
    <scope>NUCLEOTIDE SEQUENCE</scope>
    <source>
        <strain evidence="2">CBHHK067</strain>
    </source>
</reference>
<organism evidence="2 3">
    <name type="scientific">Mycena rosella</name>
    <name type="common">Pink bonnet</name>
    <name type="synonym">Agaricus rosellus</name>
    <dbReference type="NCBI Taxonomy" id="1033263"/>
    <lineage>
        <taxon>Eukaryota</taxon>
        <taxon>Fungi</taxon>
        <taxon>Dikarya</taxon>
        <taxon>Basidiomycota</taxon>
        <taxon>Agaricomycotina</taxon>
        <taxon>Agaricomycetes</taxon>
        <taxon>Agaricomycetidae</taxon>
        <taxon>Agaricales</taxon>
        <taxon>Marasmiineae</taxon>
        <taxon>Mycenaceae</taxon>
        <taxon>Mycena</taxon>
    </lineage>
</organism>
<dbReference type="Proteomes" id="UP001221757">
    <property type="component" value="Unassembled WGS sequence"/>
</dbReference>
<protein>
    <submittedName>
        <fullName evidence="2">Uncharacterized protein</fullName>
    </submittedName>
</protein>
<dbReference type="AlphaFoldDB" id="A0AAD7CWG2"/>
<name>A0AAD7CWG2_MYCRO</name>
<accession>A0AAD7CWG2</accession>
<proteinExistence type="predicted"/>
<evidence type="ECO:0000256" key="1">
    <source>
        <dbReference type="SAM" id="MobiDB-lite"/>
    </source>
</evidence>
<evidence type="ECO:0000313" key="3">
    <source>
        <dbReference type="Proteomes" id="UP001221757"/>
    </source>
</evidence>
<feature type="compositionally biased region" description="Polar residues" evidence="1">
    <location>
        <begin position="107"/>
        <end position="119"/>
    </location>
</feature>
<sequence>MRQTIPRIHKFERTMPTYESDDEEPIRRIYTHGALPEIPGSDNAKIAPLRRDLFAQDILNEEDRIRPIYAHTLEFPAEYSPPGSPTPAHRGATTGPISSAAPERSRTPTSSTAIGSDSPGSEDGTPRLAVASPRGILKYRHLTIWQKTTDAMQEISCEYNQQHNLFLQYIQFSLGGVPDPERAGTISPRAVYRTWPGNLELPDQPFWVKYHKFGYSMRVVPYDYAVGRVALLAYISENISISNQLVEWAKKFHPTPFQLDHAQLHYLHDEAAEDTDDEDILDRLLDRPTF</sequence>
<dbReference type="EMBL" id="JARKIE010000215">
    <property type="protein sequence ID" value="KAJ7665620.1"/>
    <property type="molecule type" value="Genomic_DNA"/>
</dbReference>
<gene>
    <name evidence="2" type="ORF">B0H17DRAFT_289590</name>
</gene>